<keyword evidence="8" id="KW-0067">ATP-binding</keyword>
<keyword evidence="3" id="KW-0479">Metal-binding</keyword>
<dbReference type="Pfam" id="PF00271">
    <property type="entry name" value="Helicase_C"/>
    <property type="match status" value="1"/>
</dbReference>
<dbReference type="InterPro" id="IPR005259">
    <property type="entry name" value="PriA"/>
</dbReference>
<evidence type="ECO:0000256" key="5">
    <source>
        <dbReference type="ARBA" id="ARBA00022801"/>
    </source>
</evidence>
<dbReference type="GO" id="GO:0006310">
    <property type="term" value="P:DNA recombination"/>
    <property type="evidence" value="ECO:0007669"/>
    <property type="project" value="InterPro"/>
</dbReference>
<dbReference type="GO" id="GO:0006302">
    <property type="term" value="P:double-strand break repair"/>
    <property type="evidence" value="ECO:0007669"/>
    <property type="project" value="InterPro"/>
</dbReference>
<keyword evidence="9" id="KW-0238">DNA-binding</keyword>
<evidence type="ECO:0000256" key="10">
    <source>
        <dbReference type="ARBA" id="ARBA00023235"/>
    </source>
</evidence>
<evidence type="ECO:0000256" key="9">
    <source>
        <dbReference type="ARBA" id="ARBA00023125"/>
    </source>
</evidence>
<keyword evidence="1" id="KW-0639">Primosome</keyword>
<reference evidence="16" key="2">
    <citation type="journal article" date="2021" name="PeerJ">
        <title>Extensive microbial diversity within the chicken gut microbiome revealed by metagenomics and culture.</title>
        <authorList>
            <person name="Gilroy R."/>
            <person name="Ravi A."/>
            <person name="Getino M."/>
            <person name="Pursley I."/>
            <person name="Horton D.L."/>
            <person name="Alikhan N.F."/>
            <person name="Baker D."/>
            <person name="Gharbi K."/>
            <person name="Hall N."/>
            <person name="Watson M."/>
            <person name="Adriaenssens E.M."/>
            <person name="Foster-Nyarko E."/>
            <person name="Jarju S."/>
            <person name="Secka A."/>
            <person name="Antonio M."/>
            <person name="Oren A."/>
            <person name="Chaudhuri R.R."/>
            <person name="La Ragione R."/>
            <person name="Hildebrand F."/>
            <person name="Pallen M.J."/>
        </authorList>
    </citation>
    <scope>NUCLEOTIDE SEQUENCE</scope>
    <source>
        <strain evidence="16">B3-2255</strain>
    </source>
</reference>
<reference evidence="16" key="1">
    <citation type="submission" date="2020-10" db="EMBL/GenBank/DDBJ databases">
        <authorList>
            <person name="Gilroy R."/>
        </authorList>
    </citation>
    <scope>NUCLEOTIDE SEQUENCE</scope>
    <source>
        <strain evidence="16">B3-2255</strain>
    </source>
</reference>
<keyword evidence="5" id="KW-0378">Hydrolase</keyword>
<dbReference type="GO" id="GO:0005524">
    <property type="term" value="F:ATP binding"/>
    <property type="evidence" value="ECO:0007669"/>
    <property type="project" value="UniProtKB-KW"/>
</dbReference>
<dbReference type="InterPro" id="IPR011545">
    <property type="entry name" value="DEAD/DEAH_box_helicase_dom"/>
</dbReference>
<feature type="region of interest" description="Disordered" evidence="13">
    <location>
        <begin position="14"/>
        <end position="44"/>
    </location>
</feature>
<dbReference type="Pfam" id="PF00270">
    <property type="entry name" value="DEAD"/>
    <property type="match status" value="1"/>
</dbReference>
<keyword evidence="10" id="KW-0413">Isomerase</keyword>
<dbReference type="GO" id="GO:0046872">
    <property type="term" value="F:metal ion binding"/>
    <property type="evidence" value="ECO:0007669"/>
    <property type="project" value="UniProtKB-KW"/>
</dbReference>
<evidence type="ECO:0000259" key="15">
    <source>
        <dbReference type="PROSITE" id="PS51194"/>
    </source>
</evidence>
<comment type="catalytic activity">
    <reaction evidence="12">
        <text>ATP + H2O = ADP + phosphate + H(+)</text>
        <dbReference type="Rhea" id="RHEA:13065"/>
        <dbReference type="ChEBI" id="CHEBI:15377"/>
        <dbReference type="ChEBI" id="CHEBI:15378"/>
        <dbReference type="ChEBI" id="CHEBI:30616"/>
        <dbReference type="ChEBI" id="CHEBI:43474"/>
        <dbReference type="ChEBI" id="CHEBI:456216"/>
        <dbReference type="EC" id="5.6.2.4"/>
    </reaction>
</comment>
<dbReference type="Proteomes" id="UP000823772">
    <property type="component" value="Unassembled WGS sequence"/>
</dbReference>
<dbReference type="NCBIfam" id="TIGR00595">
    <property type="entry name" value="priA"/>
    <property type="match status" value="1"/>
</dbReference>
<dbReference type="PANTHER" id="PTHR30580:SF0">
    <property type="entry name" value="PRIMOSOMAL PROTEIN N"/>
    <property type="match status" value="1"/>
</dbReference>
<evidence type="ECO:0000313" key="16">
    <source>
        <dbReference type="EMBL" id="MBO8481928.1"/>
    </source>
</evidence>
<sequence>LGLKIAEKIISSRKPWDEPAEGMSGEENCGNGGTCTEGPLTEKGRQWKSPVLSEAQEKAKAEILENFSKGKRVLLKGVAGSGKTEIYASIAADILRNGKSVLMLVPEISLSRQLEERMRSFFGDRTVVYHSKETPIKRDGISARLRNGENLFVLGTRSALFLPCPNIGCIIVDEENDSSYKQTEPAPRYNGRDTAMFLSSITGAPLLLGSATPSYESIYNVLAGKLAEVSIDEKYHKGGKISTVLIDTIAERRKRGMDGPISKKLIGMMQDTLNRNGQIMLFRARRAYSPVLQCRECGEMPKCPHCNAYLSYHKEEGYLECHYCGSRFGYTGICPKCGGTLEGRGAGTEKIEEEINRLFPSAKTARLDSDTARNPAQEKMILKDFSEGKTDILVGTQIIAKGFDFGNVSLVAILNADSLIGLQNFRADENALQLLMQLKGRCARRENDGTFVIQTEQPGHPVYSRLLLHTRPEEGMKERETFDYPPFTRMVEIVMRSRDKARLKESAGKLYEALSQDIPGHIGIPVEPQINMISGKHILIIRIRLKRDRKLSESKRKIWDTADRLLKNESGTEYYFNVDPL</sequence>
<dbReference type="InterPro" id="IPR027417">
    <property type="entry name" value="P-loop_NTPase"/>
</dbReference>
<dbReference type="PANTHER" id="PTHR30580">
    <property type="entry name" value="PRIMOSOMAL PROTEIN N"/>
    <property type="match status" value="1"/>
</dbReference>
<feature type="non-terminal residue" evidence="16">
    <location>
        <position position="1"/>
    </location>
</feature>
<evidence type="ECO:0000259" key="14">
    <source>
        <dbReference type="PROSITE" id="PS51192"/>
    </source>
</evidence>
<dbReference type="GO" id="GO:0006270">
    <property type="term" value="P:DNA replication initiation"/>
    <property type="evidence" value="ECO:0007669"/>
    <property type="project" value="TreeGrafter"/>
</dbReference>
<evidence type="ECO:0000256" key="3">
    <source>
        <dbReference type="ARBA" id="ARBA00022723"/>
    </source>
</evidence>
<dbReference type="EC" id="5.6.2.4" evidence="11"/>
<evidence type="ECO:0000256" key="6">
    <source>
        <dbReference type="ARBA" id="ARBA00022806"/>
    </source>
</evidence>
<protein>
    <recommendedName>
        <fullName evidence="11">DNA 3'-5' helicase</fullName>
        <ecNumber evidence="11">5.6.2.4</ecNumber>
    </recommendedName>
</protein>
<dbReference type="InterPro" id="IPR001650">
    <property type="entry name" value="Helicase_C-like"/>
</dbReference>
<dbReference type="SUPFAM" id="SSF161187">
    <property type="entry name" value="YfgJ-like"/>
    <property type="match status" value="1"/>
</dbReference>
<keyword evidence="6" id="KW-0347">Helicase</keyword>
<dbReference type="EMBL" id="JADILY010000107">
    <property type="protein sequence ID" value="MBO8481928.1"/>
    <property type="molecule type" value="Genomic_DNA"/>
</dbReference>
<dbReference type="AlphaFoldDB" id="A0A9D9J0H0"/>
<dbReference type="SUPFAM" id="SSF52540">
    <property type="entry name" value="P-loop containing nucleoside triphosphate hydrolases"/>
    <property type="match status" value="1"/>
</dbReference>
<dbReference type="Pfam" id="PF18319">
    <property type="entry name" value="Zn_ribbon_PriA"/>
    <property type="match status" value="1"/>
</dbReference>
<gene>
    <name evidence="16" type="primary">priA</name>
    <name evidence="16" type="ORF">IAC87_05215</name>
</gene>
<name>A0A9D9J0H0_9BACT</name>
<evidence type="ECO:0000256" key="1">
    <source>
        <dbReference type="ARBA" id="ARBA00022515"/>
    </source>
</evidence>
<proteinExistence type="inferred from homology"/>
<feature type="domain" description="Helicase ATP-binding" evidence="14">
    <location>
        <begin position="64"/>
        <end position="231"/>
    </location>
</feature>
<dbReference type="Gene3D" id="2.10.290.10">
    <property type="entry name" value="YfgJ-like"/>
    <property type="match status" value="1"/>
</dbReference>
<dbReference type="HAMAP" id="MF_00983">
    <property type="entry name" value="PriA"/>
    <property type="match status" value="1"/>
</dbReference>
<keyword evidence="7" id="KW-0862">Zinc</keyword>
<evidence type="ECO:0000313" key="17">
    <source>
        <dbReference type="Proteomes" id="UP000823772"/>
    </source>
</evidence>
<feature type="domain" description="Helicase C-terminal" evidence="15">
    <location>
        <begin position="329"/>
        <end position="492"/>
    </location>
</feature>
<evidence type="ECO:0000256" key="7">
    <source>
        <dbReference type="ARBA" id="ARBA00022833"/>
    </source>
</evidence>
<dbReference type="GO" id="GO:0043138">
    <property type="term" value="F:3'-5' DNA helicase activity"/>
    <property type="evidence" value="ECO:0007669"/>
    <property type="project" value="UniProtKB-EC"/>
</dbReference>
<dbReference type="InterPro" id="IPR040498">
    <property type="entry name" value="PriA_CRR"/>
</dbReference>
<evidence type="ECO:0000256" key="12">
    <source>
        <dbReference type="ARBA" id="ARBA00048988"/>
    </source>
</evidence>
<dbReference type="InterPro" id="IPR014001">
    <property type="entry name" value="Helicase_ATP-bd"/>
</dbReference>
<dbReference type="GO" id="GO:0016787">
    <property type="term" value="F:hydrolase activity"/>
    <property type="evidence" value="ECO:0007669"/>
    <property type="project" value="UniProtKB-KW"/>
</dbReference>
<dbReference type="SMART" id="SM00490">
    <property type="entry name" value="HELICc"/>
    <property type="match status" value="1"/>
</dbReference>
<comment type="caution">
    <text evidence="16">The sequence shown here is derived from an EMBL/GenBank/DDBJ whole genome shotgun (WGS) entry which is preliminary data.</text>
</comment>
<dbReference type="GO" id="GO:1990077">
    <property type="term" value="C:primosome complex"/>
    <property type="evidence" value="ECO:0007669"/>
    <property type="project" value="UniProtKB-KW"/>
</dbReference>
<dbReference type="FunFam" id="3.40.50.300:FF:000489">
    <property type="entry name" value="Primosome assembly protein PriA"/>
    <property type="match status" value="1"/>
</dbReference>
<keyword evidence="4" id="KW-0547">Nucleotide-binding</keyword>
<dbReference type="SMART" id="SM00487">
    <property type="entry name" value="DEXDc"/>
    <property type="match status" value="1"/>
</dbReference>
<dbReference type="InterPro" id="IPR029037">
    <property type="entry name" value="DUF1407/YfgJ-like_sf"/>
</dbReference>
<evidence type="ECO:0000256" key="13">
    <source>
        <dbReference type="SAM" id="MobiDB-lite"/>
    </source>
</evidence>
<dbReference type="PROSITE" id="PS51192">
    <property type="entry name" value="HELICASE_ATP_BIND_1"/>
    <property type="match status" value="1"/>
</dbReference>
<dbReference type="Gene3D" id="3.40.50.300">
    <property type="entry name" value="P-loop containing nucleotide triphosphate hydrolases"/>
    <property type="match status" value="2"/>
</dbReference>
<accession>A0A9D9J0H0</accession>
<evidence type="ECO:0000256" key="8">
    <source>
        <dbReference type="ARBA" id="ARBA00022840"/>
    </source>
</evidence>
<dbReference type="GO" id="GO:0006269">
    <property type="term" value="P:DNA replication, synthesis of primer"/>
    <property type="evidence" value="ECO:0007669"/>
    <property type="project" value="UniProtKB-KW"/>
</dbReference>
<organism evidence="16 17">
    <name type="scientific">Candidatus Merdivivens faecigallinarum</name>
    <dbReference type="NCBI Taxonomy" id="2840871"/>
    <lineage>
        <taxon>Bacteria</taxon>
        <taxon>Pseudomonadati</taxon>
        <taxon>Bacteroidota</taxon>
        <taxon>Bacteroidia</taxon>
        <taxon>Bacteroidales</taxon>
        <taxon>Muribaculaceae</taxon>
        <taxon>Muribaculaceae incertae sedis</taxon>
        <taxon>Candidatus Merdivivens</taxon>
    </lineage>
</organism>
<dbReference type="GO" id="GO:0003677">
    <property type="term" value="F:DNA binding"/>
    <property type="evidence" value="ECO:0007669"/>
    <property type="project" value="UniProtKB-KW"/>
</dbReference>
<keyword evidence="2" id="KW-0235">DNA replication</keyword>
<dbReference type="PROSITE" id="PS51194">
    <property type="entry name" value="HELICASE_CTER"/>
    <property type="match status" value="1"/>
</dbReference>
<evidence type="ECO:0000256" key="11">
    <source>
        <dbReference type="ARBA" id="ARBA00034808"/>
    </source>
</evidence>
<evidence type="ECO:0000256" key="2">
    <source>
        <dbReference type="ARBA" id="ARBA00022705"/>
    </source>
</evidence>
<evidence type="ECO:0000256" key="4">
    <source>
        <dbReference type="ARBA" id="ARBA00022741"/>
    </source>
</evidence>